<name>A0A1U7DIF8_9RHOB</name>
<protein>
    <submittedName>
        <fullName evidence="1">Glutathione S-transferase</fullName>
    </submittedName>
</protein>
<dbReference type="CDD" id="cd03205">
    <property type="entry name" value="GST_C_6"/>
    <property type="match status" value="1"/>
</dbReference>
<accession>A0A2M9DB95</accession>
<dbReference type="Gene3D" id="1.20.1050.10">
    <property type="match status" value="1"/>
</dbReference>
<dbReference type="Pfam" id="PF13409">
    <property type="entry name" value="GST_N_2"/>
    <property type="match status" value="1"/>
</dbReference>
<dbReference type="SUPFAM" id="SSF47616">
    <property type="entry name" value="GST C-terminal domain-like"/>
    <property type="match status" value="1"/>
</dbReference>
<keyword evidence="2" id="KW-1185">Reference proteome</keyword>
<dbReference type="STRING" id="1267768.BV394_08730"/>
<dbReference type="GO" id="GO:0005737">
    <property type="term" value="C:cytoplasm"/>
    <property type="evidence" value="ECO:0007669"/>
    <property type="project" value="TreeGrafter"/>
</dbReference>
<dbReference type="Gene3D" id="3.40.30.10">
    <property type="entry name" value="Glutaredoxin"/>
    <property type="match status" value="1"/>
</dbReference>
<dbReference type="InterPro" id="IPR050983">
    <property type="entry name" value="GST_Omega/HSP26"/>
</dbReference>
<sequence length="204" mass="22703">MLQLLFSGASPYVRKVRVTLAETGQTDAVELVQVSTSPMKPDPRVLAANPSGRIPALVRPEGPAIYDSRVICRYLAERAPDGPDLYTQSRLWEVLTLEATGDGILDSAVSIVYEKRLRPENLQSQDWMDAQWAKIARALDALNDRWMGHLAGPLNMGTIAVGCALGYLDLRHADREWRRDHDALDDWFAAFSQRQSMLDTAAPV</sequence>
<gene>
    <name evidence="1" type="ORF">BV394_08730</name>
</gene>
<evidence type="ECO:0000313" key="2">
    <source>
        <dbReference type="Proteomes" id="UP000187266"/>
    </source>
</evidence>
<dbReference type="Pfam" id="PF13410">
    <property type="entry name" value="GST_C_2"/>
    <property type="match status" value="1"/>
</dbReference>
<dbReference type="CDD" id="cd03049">
    <property type="entry name" value="GST_N_3"/>
    <property type="match status" value="1"/>
</dbReference>
<organism evidence="1 2">
    <name type="scientific">Brevirhabdus pacifica</name>
    <dbReference type="NCBI Taxonomy" id="1267768"/>
    <lineage>
        <taxon>Bacteria</taxon>
        <taxon>Pseudomonadati</taxon>
        <taxon>Pseudomonadota</taxon>
        <taxon>Alphaproteobacteria</taxon>
        <taxon>Rhodobacterales</taxon>
        <taxon>Paracoccaceae</taxon>
        <taxon>Brevirhabdus</taxon>
    </lineage>
</organism>
<dbReference type="Proteomes" id="UP000187266">
    <property type="component" value="Chromosome"/>
</dbReference>
<dbReference type="RefSeq" id="WP_076979808.1">
    <property type="nucleotide sequence ID" value="NZ_CP019124.1"/>
</dbReference>
<proteinExistence type="predicted"/>
<dbReference type="PANTHER" id="PTHR43968:SF6">
    <property type="entry name" value="GLUTATHIONE S-TRANSFERASE OMEGA"/>
    <property type="match status" value="1"/>
</dbReference>
<dbReference type="OrthoDB" id="9795329at2"/>
<dbReference type="EMBL" id="CP019124">
    <property type="protein sequence ID" value="APX89787.1"/>
    <property type="molecule type" value="Genomic_DNA"/>
</dbReference>
<accession>A0A1U7DIF8</accession>
<dbReference type="InterPro" id="IPR004045">
    <property type="entry name" value="Glutathione_S-Trfase_N"/>
</dbReference>
<dbReference type="SUPFAM" id="SSF52833">
    <property type="entry name" value="Thioredoxin-like"/>
    <property type="match status" value="1"/>
</dbReference>
<reference evidence="1 2" key="1">
    <citation type="submission" date="2017-01" db="EMBL/GenBank/DDBJ databases">
        <title>Genomic analysis of Xuhuaishuia manganoxidans DY6-4.</title>
        <authorList>
            <person name="Wang X."/>
        </authorList>
    </citation>
    <scope>NUCLEOTIDE SEQUENCE [LARGE SCALE GENOMIC DNA]</scope>
    <source>
        <strain evidence="1 2">DY6-4</strain>
    </source>
</reference>
<dbReference type="PANTHER" id="PTHR43968">
    <property type="match status" value="1"/>
</dbReference>
<evidence type="ECO:0000313" key="1">
    <source>
        <dbReference type="EMBL" id="APX89787.1"/>
    </source>
</evidence>
<dbReference type="InterPro" id="IPR036282">
    <property type="entry name" value="Glutathione-S-Trfase_C_sf"/>
</dbReference>
<dbReference type="InterPro" id="IPR036249">
    <property type="entry name" value="Thioredoxin-like_sf"/>
</dbReference>
<dbReference type="PROSITE" id="PS50404">
    <property type="entry name" value="GST_NTER"/>
    <property type="match status" value="1"/>
</dbReference>
<dbReference type="AlphaFoldDB" id="A0A1U7DIF8"/>